<accession>A0A4T0NDP0</accession>
<dbReference type="SUPFAM" id="SSF103473">
    <property type="entry name" value="MFS general substrate transporter"/>
    <property type="match status" value="1"/>
</dbReference>
<comment type="subcellular location">
    <subcellularLocation>
        <location evidence="1">Membrane</location>
        <topology evidence="1">Multi-pass membrane protein</topology>
    </subcellularLocation>
</comment>
<evidence type="ECO:0000256" key="4">
    <source>
        <dbReference type="ARBA" id="ARBA00023136"/>
    </source>
</evidence>
<feature type="transmembrane region" description="Helical" evidence="5">
    <location>
        <begin position="177"/>
        <end position="198"/>
    </location>
</feature>
<keyword evidence="2 5" id="KW-0812">Transmembrane</keyword>
<feature type="transmembrane region" description="Helical" evidence="5">
    <location>
        <begin position="445"/>
        <end position="467"/>
    </location>
</feature>
<feature type="transmembrane region" description="Helical" evidence="5">
    <location>
        <begin position="259"/>
        <end position="281"/>
    </location>
</feature>
<proteinExistence type="predicted"/>
<dbReference type="Gene3D" id="1.20.1250.20">
    <property type="entry name" value="MFS general substrate transporter like domains"/>
    <property type="match status" value="1"/>
</dbReference>
<gene>
    <name evidence="7" type="ORF">E3Q01_03639</name>
    <name evidence="6" type="ORF">E3Q17_00518</name>
</gene>
<evidence type="ECO:0000256" key="2">
    <source>
        <dbReference type="ARBA" id="ARBA00022692"/>
    </source>
</evidence>
<dbReference type="InterPro" id="IPR051617">
    <property type="entry name" value="UNC-93-like_regulator"/>
</dbReference>
<evidence type="ECO:0000313" key="6">
    <source>
        <dbReference type="EMBL" id="TIC04398.1"/>
    </source>
</evidence>
<feature type="transmembrane region" description="Helical" evidence="5">
    <location>
        <begin position="45"/>
        <end position="63"/>
    </location>
</feature>
<dbReference type="Proteomes" id="UP000307169">
    <property type="component" value="Unassembled WGS sequence"/>
</dbReference>
<evidence type="ECO:0000256" key="5">
    <source>
        <dbReference type="SAM" id="Phobius"/>
    </source>
</evidence>
<dbReference type="EMBL" id="SPRX01000057">
    <property type="protein sequence ID" value="TIC62984.1"/>
    <property type="molecule type" value="Genomic_DNA"/>
</dbReference>
<evidence type="ECO:0000313" key="7">
    <source>
        <dbReference type="EMBL" id="TIC62984.1"/>
    </source>
</evidence>
<evidence type="ECO:0000256" key="3">
    <source>
        <dbReference type="ARBA" id="ARBA00022989"/>
    </source>
</evidence>
<evidence type="ECO:0008006" key="10">
    <source>
        <dbReference type="Google" id="ProtNLM"/>
    </source>
</evidence>
<dbReference type="GO" id="GO:0022857">
    <property type="term" value="F:transmembrane transporter activity"/>
    <property type="evidence" value="ECO:0007669"/>
    <property type="project" value="InterPro"/>
</dbReference>
<sequence length="503" mass="54643">MNNYKDVEKNKVDGTQVTIANDVDNNFDDVRDDGMPVLNKVKVPFFKSTVFQMIIISVIAFSGPAQSDAINGLGGGGMASADLWNLAEALFYAIMFVVTLFGGPIVSKLGLKTTLVIGSITFPLEGIALYVVSRWAKAGPFLVVAEAIAGIGSGCFYIAEAGLVLSLPETNKRGAMLAIWIVGRNLGQLVGGAINLALNSQTSSSGSVNPNIYFVFIAIECLGLPAALLVKHPEQVQRKDGTVIRAGDKLPLKQELNMLLKGTILTPIIGLIAIFSFYSFFYISPYGTYLTEFFSVRARALSSLISPTLCIIACFGLGFLLDMQWLNQRYRAYLGFIVVVSCCIGTYIWTLVVLSDLTRTPNVSIDWSSSDYPRSFLPYFFIQSAGPMQQSFCYWLISSFGSDVQSNTRMGGVFRAIEAAGVQKLFGYHGQAVSYGLMSADNVPLWAGFGANFGLLLVSIFPMVFALRSVPKEGQTIAMSQDEVGAHNENANYAREKDKVIVK</sequence>
<comment type="caution">
    <text evidence="7">The sequence shown here is derived from an EMBL/GenBank/DDBJ whole genome shotgun (WGS) entry which is preliminary data.</text>
</comment>
<dbReference type="InterPro" id="IPR036259">
    <property type="entry name" value="MFS_trans_sf"/>
</dbReference>
<organism evidence="7 9">
    <name type="scientific">Wallemia mellicola</name>
    <dbReference type="NCBI Taxonomy" id="1708541"/>
    <lineage>
        <taxon>Eukaryota</taxon>
        <taxon>Fungi</taxon>
        <taxon>Dikarya</taxon>
        <taxon>Basidiomycota</taxon>
        <taxon>Wallemiomycotina</taxon>
        <taxon>Wallemiomycetes</taxon>
        <taxon>Wallemiales</taxon>
        <taxon>Wallemiaceae</taxon>
        <taxon>Wallemia</taxon>
    </lineage>
</organism>
<feature type="transmembrane region" description="Helical" evidence="5">
    <location>
        <begin position="83"/>
        <end position="103"/>
    </location>
</feature>
<name>A0A4T0NDP0_9BASI</name>
<dbReference type="Proteomes" id="UP000310708">
    <property type="component" value="Unassembled WGS sequence"/>
</dbReference>
<feature type="transmembrane region" description="Helical" evidence="5">
    <location>
        <begin position="301"/>
        <end position="321"/>
    </location>
</feature>
<dbReference type="PANTHER" id="PTHR23294">
    <property type="entry name" value="ET TRANSLATION PRODUCT-RELATED"/>
    <property type="match status" value="1"/>
</dbReference>
<feature type="transmembrane region" description="Helical" evidence="5">
    <location>
        <begin position="210"/>
        <end position="230"/>
    </location>
</feature>
<dbReference type="AlphaFoldDB" id="A0A4T0NDP0"/>
<keyword evidence="3 5" id="KW-1133">Transmembrane helix</keyword>
<evidence type="ECO:0000313" key="9">
    <source>
        <dbReference type="Proteomes" id="UP000310708"/>
    </source>
</evidence>
<feature type="transmembrane region" description="Helical" evidence="5">
    <location>
        <begin position="141"/>
        <end position="165"/>
    </location>
</feature>
<reference evidence="8 9" key="1">
    <citation type="submission" date="2019-03" db="EMBL/GenBank/DDBJ databases">
        <title>Sequencing 25 genomes of Wallemia mellicola.</title>
        <authorList>
            <person name="Gostincar C."/>
        </authorList>
    </citation>
    <scope>NUCLEOTIDE SEQUENCE [LARGE SCALE GENOMIC DNA]</scope>
    <source>
        <strain evidence="6 8">EXF-1262</strain>
        <strain evidence="7 9">EXF-757</strain>
    </source>
</reference>
<dbReference type="InterPro" id="IPR011701">
    <property type="entry name" value="MFS"/>
</dbReference>
<feature type="transmembrane region" description="Helical" evidence="5">
    <location>
        <begin position="333"/>
        <end position="354"/>
    </location>
</feature>
<evidence type="ECO:0000256" key="1">
    <source>
        <dbReference type="ARBA" id="ARBA00004141"/>
    </source>
</evidence>
<evidence type="ECO:0000313" key="8">
    <source>
        <dbReference type="Proteomes" id="UP000307169"/>
    </source>
</evidence>
<dbReference type="Pfam" id="PF07690">
    <property type="entry name" value="MFS_1"/>
    <property type="match status" value="1"/>
</dbReference>
<dbReference type="GO" id="GO:0016020">
    <property type="term" value="C:membrane"/>
    <property type="evidence" value="ECO:0007669"/>
    <property type="project" value="UniProtKB-SubCell"/>
</dbReference>
<keyword evidence="4 5" id="KW-0472">Membrane</keyword>
<dbReference type="EMBL" id="SPRH01000003">
    <property type="protein sequence ID" value="TIC04398.1"/>
    <property type="molecule type" value="Genomic_DNA"/>
</dbReference>
<protein>
    <recommendedName>
        <fullName evidence="10">MFS general substrate transporter</fullName>
    </recommendedName>
</protein>
<feature type="transmembrane region" description="Helical" evidence="5">
    <location>
        <begin position="115"/>
        <end position="135"/>
    </location>
</feature>
<dbReference type="PANTHER" id="PTHR23294:SF4">
    <property type="entry name" value="EXPRESSED PROTEIN"/>
    <property type="match status" value="1"/>
</dbReference>